<dbReference type="EMBL" id="CP081495">
    <property type="protein sequence ID" value="UYW00979.1"/>
    <property type="molecule type" value="Genomic_DNA"/>
</dbReference>
<evidence type="ECO:0000313" key="1">
    <source>
        <dbReference type="EMBL" id="UYW00979.1"/>
    </source>
</evidence>
<protein>
    <submittedName>
        <fullName evidence="1">DUF6327 family protein</fullName>
    </submittedName>
</protein>
<evidence type="ECO:0000313" key="2">
    <source>
        <dbReference type="Proteomes" id="UP001163328"/>
    </source>
</evidence>
<dbReference type="InterPro" id="IPR046290">
    <property type="entry name" value="DUF6327"/>
</dbReference>
<sequence>MASKKEYSSFAEINLDLEILSLERKIALSKIAESAEDTQIGIKKTLAPFNVVRSMIDGVANFYDSNKFKTLAASYAVRMLIRWLKK</sequence>
<organism evidence="1 2">
    <name type="scientific">Flavobacterium agricola</name>
    <dbReference type="NCBI Taxonomy" id="2870839"/>
    <lineage>
        <taxon>Bacteria</taxon>
        <taxon>Pseudomonadati</taxon>
        <taxon>Bacteroidota</taxon>
        <taxon>Flavobacteriia</taxon>
        <taxon>Flavobacteriales</taxon>
        <taxon>Flavobacteriaceae</taxon>
        <taxon>Flavobacterium</taxon>
    </lineage>
</organism>
<reference evidence="1" key="1">
    <citation type="submission" date="2021-08" db="EMBL/GenBank/DDBJ databases">
        <title>Flavobacterium sp. strain CC-SYL302.</title>
        <authorList>
            <person name="Lin S.-Y."/>
            <person name="Lee T.-H."/>
            <person name="Young C.-C."/>
        </authorList>
    </citation>
    <scope>NUCLEOTIDE SEQUENCE</scope>
    <source>
        <strain evidence="1">CC-SYL302</strain>
    </source>
</reference>
<dbReference type="RefSeq" id="WP_264433276.1">
    <property type="nucleotide sequence ID" value="NZ_CP081495.1"/>
</dbReference>
<name>A0ABY6LXC1_9FLAO</name>
<dbReference type="Proteomes" id="UP001163328">
    <property type="component" value="Chromosome"/>
</dbReference>
<accession>A0ABY6LXC1</accession>
<dbReference type="Pfam" id="PF19852">
    <property type="entry name" value="DUF6327"/>
    <property type="match status" value="1"/>
</dbReference>
<gene>
    <name evidence="1" type="ORF">K5I29_10820</name>
</gene>
<keyword evidence="2" id="KW-1185">Reference proteome</keyword>
<proteinExistence type="predicted"/>